<dbReference type="SUPFAM" id="SSF53335">
    <property type="entry name" value="S-adenosyl-L-methionine-dependent methyltransferases"/>
    <property type="match status" value="1"/>
</dbReference>
<keyword evidence="2" id="KW-0808">Transferase</keyword>
<protein>
    <submittedName>
        <fullName evidence="4">Class I SAM-dependent RNA methyltransferase</fullName>
    </submittedName>
</protein>
<dbReference type="GO" id="GO:0070043">
    <property type="term" value="F:rRNA (guanine-N7-)-methyltransferase activity"/>
    <property type="evidence" value="ECO:0007669"/>
    <property type="project" value="TreeGrafter"/>
</dbReference>
<gene>
    <name evidence="4" type="ORF">H8696_05360</name>
</gene>
<dbReference type="PANTHER" id="PTHR47313:SF1">
    <property type="entry name" value="RIBOSOMAL RNA LARGE SUBUNIT METHYLTRANSFERASE K_L"/>
    <property type="match status" value="1"/>
</dbReference>
<dbReference type="EMBL" id="JACRSR010000001">
    <property type="protein sequence ID" value="MBC8531273.1"/>
    <property type="molecule type" value="Genomic_DNA"/>
</dbReference>
<evidence type="ECO:0000256" key="2">
    <source>
        <dbReference type="ARBA" id="ARBA00022679"/>
    </source>
</evidence>
<dbReference type="Gene3D" id="3.30.2130.30">
    <property type="match status" value="1"/>
</dbReference>
<organism evidence="4 5">
    <name type="scientific">Gehongia tenuis</name>
    <dbReference type="NCBI Taxonomy" id="2763655"/>
    <lineage>
        <taxon>Bacteria</taxon>
        <taxon>Bacillati</taxon>
        <taxon>Bacillota</taxon>
        <taxon>Clostridia</taxon>
        <taxon>Christensenellales</taxon>
        <taxon>Christensenellaceae</taxon>
        <taxon>Gehongia</taxon>
    </lineage>
</organism>
<evidence type="ECO:0000313" key="5">
    <source>
        <dbReference type="Proteomes" id="UP000623172"/>
    </source>
</evidence>
<dbReference type="InterPro" id="IPR004114">
    <property type="entry name" value="THUMP_dom"/>
</dbReference>
<sequence length="385" mass="43595">MKMKLAATAAFGLEGLVGRELKSLGMENVEAQNARVYFEGGPLEIARSNLFLRCSDRVYMVLAEFPAVTFQELFEGVDAIPWEDFIPRDGRVHMTGKCVKSTLMSVPDCQSIAKKAVVERLKKRYHLNWMPEDGPVFRVEISVLKDRVSVLMDTSGDGLHKRGYRILTGEAPIRETLAAALVKLSRWHPDRPLMDPMCGTGTIPVEAALIGKNIAPGLMRTFAGEAWPFLGAECWARAREEARDALNPEQKLTIVGTDIDEKALSMARYHAKKAGVGEIHFQRMELSEVTTQKQYGFMVTNPPYGKRLGEEKAVVSLYHTLRRVMNDKLPTWGLGVFTAFPDFERIYGKRADFRRKLYNGKLECQFYQYKGVRPPWLQKVLDESR</sequence>
<feature type="domain" description="THUMP" evidence="3">
    <location>
        <begin position="57"/>
        <end position="154"/>
    </location>
</feature>
<dbReference type="Gene3D" id="3.40.50.150">
    <property type="entry name" value="Vaccinia Virus protein VP39"/>
    <property type="match status" value="1"/>
</dbReference>
<dbReference type="Proteomes" id="UP000623172">
    <property type="component" value="Unassembled WGS sequence"/>
</dbReference>
<dbReference type="InterPro" id="IPR000241">
    <property type="entry name" value="RlmKL-like_Mtase"/>
</dbReference>
<dbReference type="PROSITE" id="PS00092">
    <property type="entry name" value="N6_MTASE"/>
    <property type="match status" value="1"/>
</dbReference>
<dbReference type="GO" id="GO:0003723">
    <property type="term" value="F:RNA binding"/>
    <property type="evidence" value="ECO:0007669"/>
    <property type="project" value="InterPro"/>
</dbReference>
<dbReference type="InterPro" id="IPR054170">
    <property type="entry name" value="RlmL_1st"/>
</dbReference>
<dbReference type="RefSeq" id="WP_249315578.1">
    <property type="nucleotide sequence ID" value="NZ_JACRSR010000001.1"/>
</dbReference>
<comment type="caution">
    <text evidence="4">The sequence shown here is derived from an EMBL/GenBank/DDBJ whole genome shotgun (WGS) entry which is preliminary data.</text>
</comment>
<dbReference type="PANTHER" id="PTHR47313">
    <property type="entry name" value="RIBOSOMAL RNA LARGE SUBUNIT METHYLTRANSFERASE K/L"/>
    <property type="match status" value="1"/>
</dbReference>
<reference evidence="4" key="1">
    <citation type="submission" date="2020-08" db="EMBL/GenBank/DDBJ databases">
        <title>Genome public.</title>
        <authorList>
            <person name="Liu C."/>
            <person name="Sun Q."/>
        </authorList>
    </citation>
    <scope>NUCLEOTIDE SEQUENCE</scope>
    <source>
        <strain evidence="4">NSJ-53</strain>
    </source>
</reference>
<proteinExistence type="predicted"/>
<keyword evidence="5" id="KW-1185">Reference proteome</keyword>
<dbReference type="GO" id="GO:0008990">
    <property type="term" value="F:rRNA (guanine-N2-)-methyltransferase activity"/>
    <property type="evidence" value="ECO:0007669"/>
    <property type="project" value="TreeGrafter"/>
</dbReference>
<evidence type="ECO:0000313" key="4">
    <source>
        <dbReference type="EMBL" id="MBC8531273.1"/>
    </source>
</evidence>
<name>A0A926HPJ0_9FIRM</name>
<dbReference type="Pfam" id="PF01170">
    <property type="entry name" value="UPF0020"/>
    <property type="match status" value="1"/>
</dbReference>
<evidence type="ECO:0000256" key="1">
    <source>
        <dbReference type="ARBA" id="ARBA00022603"/>
    </source>
</evidence>
<evidence type="ECO:0000259" key="3">
    <source>
        <dbReference type="SMART" id="SM00981"/>
    </source>
</evidence>
<dbReference type="Pfam" id="PF02926">
    <property type="entry name" value="THUMP"/>
    <property type="match status" value="1"/>
</dbReference>
<dbReference type="SMART" id="SM00981">
    <property type="entry name" value="THUMP"/>
    <property type="match status" value="1"/>
</dbReference>
<dbReference type="InterPro" id="IPR029063">
    <property type="entry name" value="SAM-dependent_MTases_sf"/>
</dbReference>
<dbReference type="InterPro" id="IPR002052">
    <property type="entry name" value="DNA_methylase_N6_adenine_CS"/>
</dbReference>
<dbReference type="CDD" id="cd11715">
    <property type="entry name" value="THUMP_AdoMetMT"/>
    <property type="match status" value="1"/>
</dbReference>
<accession>A0A926HPJ0</accession>
<dbReference type="Pfam" id="PF22020">
    <property type="entry name" value="RlmL_1st"/>
    <property type="match status" value="1"/>
</dbReference>
<keyword evidence="1 4" id="KW-0489">Methyltransferase</keyword>
<dbReference type="AlphaFoldDB" id="A0A926HPJ0"/>